<evidence type="ECO:0000313" key="3">
    <source>
        <dbReference type="Proteomes" id="UP001293254"/>
    </source>
</evidence>
<evidence type="ECO:0000256" key="1">
    <source>
        <dbReference type="SAM" id="MobiDB-lite"/>
    </source>
</evidence>
<protein>
    <submittedName>
        <fullName evidence="2">Uncharacterized protein</fullName>
    </submittedName>
</protein>
<reference evidence="2" key="2">
    <citation type="journal article" date="2024" name="Plant">
        <title>Genomic evolution and insights into agronomic trait innovations of Sesamum species.</title>
        <authorList>
            <person name="Miao H."/>
            <person name="Wang L."/>
            <person name="Qu L."/>
            <person name="Liu H."/>
            <person name="Sun Y."/>
            <person name="Le M."/>
            <person name="Wang Q."/>
            <person name="Wei S."/>
            <person name="Zheng Y."/>
            <person name="Lin W."/>
            <person name="Duan Y."/>
            <person name="Cao H."/>
            <person name="Xiong S."/>
            <person name="Wang X."/>
            <person name="Wei L."/>
            <person name="Li C."/>
            <person name="Ma Q."/>
            <person name="Ju M."/>
            <person name="Zhao R."/>
            <person name="Li G."/>
            <person name="Mu C."/>
            <person name="Tian Q."/>
            <person name="Mei H."/>
            <person name="Zhang T."/>
            <person name="Gao T."/>
            <person name="Zhang H."/>
        </authorList>
    </citation>
    <scope>NUCLEOTIDE SEQUENCE</scope>
    <source>
        <strain evidence="2">3651</strain>
    </source>
</reference>
<organism evidence="2 3">
    <name type="scientific">Sesamum alatum</name>
    <dbReference type="NCBI Taxonomy" id="300844"/>
    <lineage>
        <taxon>Eukaryota</taxon>
        <taxon>Viridiplantae</taxon>
        <taxon>Streptophyta</taxon>
        <taxon>Embryophyta</taxon>
        <taxon>Tracheophyta</taxon>
        <taxon>Spermatophyta</taxon>
        <taxon>Magnoliopsida</taxon>
        <taxon>eudicotyledons</taxon>
        <taxon>Gunneridae</taxon>
        <taxon>Pentapetalae</taxon>
        <taxon>asterids</taxon>
        <taxon>lamiids</taxon>
        <taxon>Lamiales</taxon>
        <taxon>Pedaliaceae</taxon>
        <taxon>Sesamum</taxon>
    </lineage>
</organism>
<dbReference type="EMBL" id="JACGWO010000003">
    <property type="protein sequence ID" value="KAK4432744.1"/>
    <property type="molecule type" value="Genomic_DNA"/>
</dbReference>
<evidence type="ECO:0000313" key="2">
    <source>
        <dbReference type="EMBL" id="KAK4432744.1"/>
    </source>
</evidence>
<dbReference type="AlphaFoldDB" id="A0AAE1YMJ1"/>
<gene>
    <name evidence="2" type="ORF">Salat_1036600</name>
</gene>
<proteinExistence type="predicted"/>
<keyword evidence="3" id="KW-1185">Reference proteome</keyword>
<reference evidence="2" key="1">
    <citation type="submission" date="2020-06" db="EMBL/GenBank/DDBJ databases">
        <authorList>
            <person name="Li T."/>
            <person name="Hu X."/>
            <person name="Zhang T."/>
            <person name="Song X."/>
            <person name="Zhang H."/>
            <person name="Dai N."/>
            <person name="Sheng W."/>
            <person name="Hou X."/>
            <person name="Wei L."/>
        </authorList>
    </citation>
    <scope>NUCLEOTIDE SEQUENCE</scope>
    <source>
        <strain evidence="2">3651</strain>
        <tissue evidence="2">Leaf</tissue>
    </source>
</reference>
<accession>A0AAE1YMJ1</accession>
<comment type="caution">
    <text evidence="2">The sequence shown here is derived from an EMBL/GenBank/DDBJ whole genome shotgun (WGS) entry which is preliminary data.</text>
</comment>
<feature type="compositionally biased region" description="Basic and acidic residues" evidence="1">
    <location>
        <begin position="1"/>
        <end position="20"/>
    </location>
</feature>
<feature type="region of interest" description="Disordered" evidence="1">
    <location>
        <begin position="1"/>
        <end position="39"/>
    </location>
</feature>
<dbReference type="Proteomes" id="UP001293254">
    <property type="component" value="Unassembled WGS sequence"/>
</dbReference>
<name>A0AAE1YMJ1_9LAMI</name>
<sequence>MEEERKRKPEKAEKEKESRSAKATAALWPDGASASGGGAAVVVNEGLPDEPALGTIPEFDPDKEVPYTDLNSLPTILAWRNGLEGLSLGFCKEERFHRAGGKMMRKM</sequence>